<dbReference type="Gene3D" id="3.40.50.150">
    <property type="entry name" value="Vaccinia Virus protein VP39"/>
    <property type="match status" value="1"/>
</dbReference>
<gene>
    <name evidence="1" type="ORF">M421DRAFT_9514</name>
</gene>
<name>A0A6A5R985_9PLEO</name>
<protein>
    <submittedName>
        <fullName evidence="1">Uncharacterized protein</fullName>
    </submittedName>
</protein>
<dbReference type="InterPro" id="IPR029063">
    <property type="entry name" value="SAM-dependent_MTases_sf"/>
</dbReference>
<accession>A0A6A5R985</accession>
<dbReference type="AlphaFoldDB" id="A0A6A5R985"/>
<organism evidence="1 2">
    <name type="scientific">Didymella exigua CBS 183.55</name>
    <dbReference type="NCBI Taxonomy" id="1150837"/>
    <lineage>
        <taxon>Eukaryota</taxon>
        <taxon>Fungi</taxon>
        <taxon>Dikarya</taxon>
        <taxon>Ascomycota</taxon>
        <taxon>Pezizomycotina</taxon>
        <taxon>Dothideomycetes</taxon>
        <taxon>Pleosporomycetidae</taxon>
        <taxon>Pleosporales</taxon>
        <taxon>Pleosporineae</taxon>
        <taxon>Didymellaceae</taxon>
        <taxon>Didymella</taxon>
    </lineage>
</organism>
<dbReference type="PANTHER" id="PTHR43167:SF1">
    <property type="entry name" value="PUTATIVE (AFU_ORTHOLOGUE AFUA_6G01830)-RELATED"/>
    <property type="match status" value="1"/>
</dbReference>
<dbReference type="OrthoDB" id="4863010at2759"/>
<keyword evidence="2" id="KW-1185">Reference proteome</keyword>
<sequence>MLILDKFIALDEDKCHFVYQFMNATGATNVVEAGTSFGKRTVATYKEPQQAAIAHGYWKECGLEEHIDFGVSNLPKTLKDDVPEADLLLLNSARGYKDLLLFLRAPENSFQTTTLPYVNGFEMSVYLPDRQVWGCR</sequence>
<evidence type="ECO:0000313" key="1">
    <source>
        <dbReference type="EMBL" id="KAF1923564.1"/>
    </source>
</evidence>
<evidence type="ECO:0000313" key="2">
    <source>
        <dbReference type="Proteomes" id="UP000800082"/>
    </source>
</evidence>
<dbReference type="SUPFAM" id="SSF53335">
    <property type="entry name" value="S-adenosyl-L-methionine-dependent methyltransferases"/>
    <property type="match status" value="1"/>
</dbReference>
<dbReference type="RefSeq" id="XP_033443817.1">
    <property type="nucleotide sequence ID" value="XM_033598276.1"/>
</dbReference>
<dbReference type="GeneID" id="54355943"/>
<proteinExistence type="predicted"/>
<dbReference type="PANTHER" id="PTHR43167">
    <property type="entry name" value="PUTATIVE (AFU_ORTHOLOGUE AFUA_6G01830)-RELATED"/>
    <property type="match status" value="1"/>
</dbReference>
<reference evidence="1" key="1">
    <citation type="journal article" date="2020" name="Stud. Mycol.">
        <title>101 Dothideomycetes genomes: a test case for predicting lifestyles and emergence of pathogens.</title>
        <authorList>
            <person name="Haridas S."/>
            <person name="Albert R."/>
            <person name="Binder M."/>
            <person name="Bloem J."/>
            <person name="Labutti K."/>
            <person name="Salamov A."/>
            <person name="Andreopoulos B."/>
            <person name="Baker S."/>
            <person name="Barry K."/>
            <person name="Bills G."/>
            <person name="Bluhm B."/>
            <person name="Cannon C."/>
            <person name="Castanera R."/>
            <person name="Culley D."/>
            <person name="Daum C."/>
            <person name="Ezra D."/>
            <person name="Gonzalez J."/>
            <person name="Henrissat B."/>
            <person name="Kuo A."/>
            <person name="Liang C."/>
            <person name="Lipzen A."/>
            <person name="Lutzoni F."/>
            <person name="Magnuson J."/>
            <person name="Mondo S."/>
            <person name="Nolan M."/>
            <person name="Ohm R."/>
            <person name="Pangilinan J."/>
            <person name="Park H.-J."/>
            <person name="Ramirez L."/>
            <person name="Alfaro M."/>
            <person name="Sun H."/>
            <person name="Tritt A."/>
            <person name="Yoshinaga Y."/>
            <person name="Zwiers L.-H."/>
            <person name="Turgeon B."/>
            <person name="Goodwin S."/>
            <person name="Spatafora J."/>
            <person name="Crous P."/>
            <person name="Grigoriev I."/>
        </authorList>
    </citation>
    <scope>NUCLEOTIDE SEQUENCE</scope>
    <source>
        <strain evidence="1">CBS 183.55</strain>
    </source>
</reference>
<dbReference type="Proteomes" id="UP000800082">
    <property type="component" value="Unassembled WGS sequence"/>
</dbReference>
<dbReference type="EMBL" id="ML979003">
    <property type="protein sequence ID" value="KAF1923564.1"/>
    <property type="molecule type" value="Genomic_DNA"/>
</dbReference>